<dbReference type="CDD" id="cd05481">
    <property type="entry name" value="retropepsin_like_LTR_1"/>
    <property type="match status" value="1"/>
</dbReference>
<protein>
    <recommendedName>
        <fullName evidence="8">Reverse transcriptase RNase H-like domain-containing protein</fullName>
    </recommendedName>
</protein>
<dbReference type="PANTHER" id="PTHR37984">
    <property type="entry name" value="PROTEIN CBG26694"/>
    <property type="match status" value="1"/>
</dbReference>
<keyword evidence="10" id="KW-1185">Reference proteome</keyword>
<evidence type="ECO:0000256" key="2">
    <source>
        <dbReference type="ARBA" id="ARBA00022695"/>
    </source>
</evidence>
<accession>A0AA88L7V6</accession>
<evidence type="ECO:0000256" key="3">
    <source>
        <dbReference type="ARBA" id="ARBA00022722"/>
    </source>
</evidence>
<dbReference type="InterPro" id="IPR043502">
    <property type="entry name" value="DNA/RNA_pol_sf"/>
</dbReference>
<evidence type="ECO:0000256" key="6">
    <source>
        <dbReference type="ARBA" id="ARBA00022918"/>
    </source>
</evidence>
<sequence>MEGTDGNQEQEIYIDTLLIGAIAEKSSQPTVAIKLNNSAWETLFKIDTGAEANVIQKSVFDRLKPKPQVDKTSQILVAYGGTRIPIAGVCSLNCRHKGIINKKYSFFVVDTQSNPILGYKASVEMGFVKVATSISSLSTEKSGQKNPIPKEFDDVFAFDTKAKSVEMKTDASKHGLGAELSVSGKIVAFGSRALTSTEQNYSQIEKELYAILYGCKKFHQFVYGRRIIAHTDHKPLEAILSKPLSQAPPRLQRMMIQLQPYDITVQYVRGKDLPVADTLSRLHPPHFDEECSLEIEFHVHSVMKSIPVTLSCEEQWKKLRETYCRHKQSLKKPSGAKGGEIKPIAWPYFLAIDAFCSDQLKFRKPRAGITNYVQASSGSSNIATVSLSPEAEEASQNSSQKIDTDEASHASPNFVSGHKKRRKSCDPADLDAQISSVSHKIGDLVDVIGQQKSKKEQPADWVSMALAEDLKKLPTDLRVKAQAEMFGVLAKYTEMAVNRVSVQENVVKSFNFHDYC</sequence>
<dbReference type="GO" id="GO:0016787">
    <property type="term" value="F:hydrolase activity"/>
    <property type="evidence" value="ECO:0007669"/>
    <property type="project" value="UniProtKB-KW"/>
</dbReference>
<dbReference type="GO" id="GO:0003964">
    <property type="term" value="F:RNA-directed DNA polymerase activity"/>
    <property type="evidence" value="ECO:0007669"/>
    <property type="project" value="UniProtKB-KW"/>
</dbReference>
<keyword evidence="4" id="KW-0255">Endonuclease</keyword>
<evidence type="ECO:0000259" key="8">
    <source>
        <dbReference type="Pfam" id="PF17917"/>
    </source>
</evidence>
<dbReference type="InterPro" id="IPR041373">
    <property type="entry name" value="RT_RNaseH"/>
</dbReference>
<keyword evidence="6" id="KW-0695">RNA-directed DNA polymerase</keyword>
<dbReference type="InterPro" id="IPR050951">
    <property type="entry name" value="Retrovirus_Pol_polyprotein"/>
</dbReference>
<evidence type="ECO:0000256" key="4">
    <source>
        <dbReference type="ARBA" id="ARBA00022759"/>
    </source>
</evidence>
<name>A0AA88L7V6_ARTSF</name>
<dbReference type="GO" id="GO:0004519">
    <property type="term" value="F:endonuclease activity"/>
    <property type="evidence" value="ECO:0007669"/>
    <property type="project" value="UniProtKB-KW"/>
</dbReference>
<dbReference type="SUPFAM" id="SSF56672">
    <property type="entry name" value="DNA/RNA polymerases"/>
    <property type="match status" value="1"/>
</dbReference>
<comment type="caution">
    <text evidence="9">The sequence shown here is derived from an EMBL/GenBank/DDBJ whole genome shotgun (WGS) entry which is preliminary data.</text>
</comment>
<organism evidence="9 10">
    <name type="scientific">Artemia franciscana</name>
    <name type="common">Brine shrimp</name>
    <name type="synonym">Artemia sanfranciscana</name>
    <dbReference type="NCBI Taxonomy" id="6661"/>
    <lineage>
        <taxon>Eukaryota</taxon>
        <taxon>Metazoa</taxon>
        <taxon>Ecdysozoa</taxon>
        <taxon>Arthropoda</taxon>
        <taxon>Crustacea</taxon>
        <taxon>Branchiopoda</taxon>
        <taxon>Anostraca</taxon>
        <taxon>Artemiidae</taxon>
        <taxon>Artemia</taxon>
    </lineage>
</organism>
<reference evidence="9" key="1">
    <citation type="submission" date="2023-07" db="EMBL/GenBank/DDBJ databases">
        <title>Chromosome-level genome assembly of Artemia franciscana.</title>
        <authorList>
            <person name="Jo E."/>
        </authorList>
    </citation>
    <scope>NUCLEOTIDE SEQUENCE</scope>
    <source>
        <tissue evidence="9">Whole body</tissue>
    </source>
</reference>
<feature type="region of interest" description="Disordered" evidence="7">
    <location>
        <begin position="386"/>
        <end position="428"/>
    </location>
</feature>
<keyword evidence="1" id="KW-0808">Transferase</keyword>
<evidence type="ECO:0000256" key="1">
    <source>
        <dbReference type="ARBA" id="ARBA00022679"/>
    </source>
</evidence>
<proteinExistence type="predicted"/>
<evidence type="ECO:0000313" key="9">
    <source>
        <dbReference type="EMBL" id="KAK2720207.1"/>
    </source>
</evidence>
<dbReference type="AlphaFoldDB" id="A0AA88L7V6"/>
<gene>
    <name evidence="9" type="ORF">QYM36_004186</name>
</gene>
<dbReference type="SUPFAM" id="SSF50630">
    <property type="entry name" value="Acid proteases"/>
    <property type="match status" value="1"/>
</dbReference>
<evidence type="ECO:0000313" key="10">
    <source>
        <dbReference type="Proteomes" id="UP001187531"/>
    </source>
</evidence>
<dbReference type="Proteomes" id="UP001187531">
    <property type="component" value="Unassembled WGS sequence"/>
</dbReference>
<dbReference type="Pfam" id="PF17917">
    <property type="entry name" value="RT_RNaseH"/>
    <property type="match status" value="1"/>
</dbReference>
<dbReference type="InterPro" id="IPR021109">
    <property type="entry name" value="Peptidase_aspartic_dom_sf"/>
</dbReference>
<keyword evidence="5" id="KW-0378">Hydrolase</keyword>
<dbReference type="PANTHER" id="PTHR37984:SF8">
    <property type="entry name" value="CCHC-TYPE DOMAIN-CONTAINING PROTEIN"/>
    <property type="match status" value="1"/>
</dbReference>
<keyword evidence="2" id="KW-0548">Nucleotidyltransferase</keyword>
<dbReference type="CDD" id="cd09274">
    <property type="entry name" value="RNase_HI_RT_Ty3"/>
    <property type="match status" value="1"/>
</dbReference>
<evidence type="ECO:0000256" key="5">
    <source>
        <dbReference type="ARBA" id="ARBA00022801"/>
    </source>
</evidence>
<dbReference type="EMBL" id="JAVRJZ010000007">
    <property type="protein sequence ID" value="KAK2720207.1"/>
    <property type="molecule type" value="Genomic_DNA"/>
</dbReference>
<evidence type="ECO:0000256" key="7">
    <source>
        <dbReference type="SAM" id="MobiDB-lite"/>
    </source>
</evidence>
<dbReference type="Gene3D" id="2.40.70.10">
    <property type="entry name" value="Acid Proteases"/>
    <property type="match status" value="1"/>
</dbReference>
<keyword evidence="3" id="KW-0540">Nuclease</keyword>
<feature type="domain" description="Reverse transcriptase RNase H-like" evidence="8">
    <location>
        <begin position="163"/>
        <end position="261"/>
    </location>
</feature>